<reference evidence="3" key="1">
    <citation type="journal article" date="2019" name="Int. J. Syst. Evol. Microbiol.">
        <title>The Global Catalogue of Microorganisms (GCM) 10K type strain sequencing project: providing services to taxonomists for standard genome sequencing and annotation.</title>
        <authorList>
            <consortium name="The Broad Institute Genomics Platform"/>
            <consortium name="The Broad Institute Genome Sequencing Center for Infectious Disease"/>
            <person name="Wu L."/>
            <person name="Ma J."/>
        </authorList>
    </citation>
    <scope>NUCLEOTIDE SEQUENCE [LARGE SCALE GENOMIC DNA]</scope>
    <source>
        <strain evidence="3">JCM 15614</strain>
    </source>
</reference>
<feature type="compositionally biased region" description="Basic and acidic residues" evidence="1">
    <location>
        <begin position="1"/>
        <end position="11"/>
    </location>
</feature>
<keyword evidence="3" id="KW-1185">Reference proteome</keyword>
<sequence>MPRWPWKRDTPETASGIRPPKHPPPRSSKIEILFHYLDHFEQEFVRARLIVKSRASKVVVGVAAANGGIAVAGAVTAVSGEAGLGVISTGLAARSPSRRRGTGIFRHRELWVQRTLVASDLQTLRRQVEMRRAGGEDANSLADAGMVGLNAILEADMAAWSEVRRAQQMTSDTKQSQRDGPAGDGPVT</sequence>
<protein>
    <submittedName>
        <fullName evidence="2">Uncharacterized protein</fullName>
    </submittedName>
</protein>
<feature type="region of interest" description="Disordered" evidence="1">
    <location>
        <begin position="164"/>
        <end position="188"/>
    </location>
</feature>
<proteinExistence type="predicted"/>
<organism evidence="2 3">
    <name type="scientific">Blastococcus jejuensis</name>
    <dbReference type="NCBI Taxonomy" id="351224"/>
    <lineage>
        <taxon>Bacteria</taxon>
        <taxon>Bacillati</taxon>
        <taxon>Actinomycetota</taxon>
        <taxon>Actinomycetes</taxon>
        <taxon>Geodermatophilales</taxon>
        <taxon>Geodermatophilaceae</taxon>
        <taxon>Blastococcus</taxon>
    </lineage>
</organism>
<evidence type="ECO:0000313" key="3">
    <source>
        <dbReference type="Proteomes" id="UP001499924"/>
    </source>
</evidence>
<gene>
    <name evidence="2" type="ORF">GCM10010531_08220</name>
</gene>
<dbReference type="Proteomes" id="UP001499924">
    <property type="component" value="Unassembled WGS sequence"/>
</dbReference>
<feature type="region of interest" description="Disordered" evidence="1">
    <location>
        <begin position="1"/>
        <end position="26"/>
    </location>
</feature>
<comment type="caution">
    <text evidence="2">The sequence shown here is derived from an EMBL/GenBank/DDBJ whole genome shotgun (WGS) entry which is preliminary data.</text>
</comment>
<name>A0ABP6NVJ3_9ACTN</name>
<evidence type="ECO:0000313" key="2">
    <source>
        <dbReference type="EMBL" id="GAA3159212.1"/>
    </source>
</evidence>
<evidence type="ECO:0000256" key="1">
    <source>
        <dbReference type="SAM" id="MobiDB-lite"/>
    </source>
</evidence>
<dbReference type="EMBL" id="BAAAVV010000002">
    <property type="protein sequence ID" value="GAA3159212.1"/>
    <property type="molecule type" value="Genomic_DNA"/>
</dbReference>
<accession>A0ABP6NVJ3</accession>